<organism evidence="4">
    <name type="scientific">Xenopsylla cheopis</name>
    <name type="common">Oriental rat flea</name>
    <name type="synonym">Pulex cheopis</name>
    <dbReference type="NCBI Taxonomy" id="163159"/>
    <lineage>
        <taxon>Eukaryota</taxon>
        <taxon>Metazoa</taxon>
        <taxon>Ecdysozoa</taxon>
        <taxon>Arthropoda</taxon>
        <taxon>Hexapoda</taxon>
        <taxon>Insecta</taxon>
        <taxon>Pterygota</taxon>
        <taxon>Neoptera</taxon>
        <taxon>Endopterygota</taxon>
        <taxon>Siphonaptera</taxon>
        <taxon>Pulicidae</taxon>
        <taxon>Xenopsyllinae</taxon>
        <taxon>Xenopsylla</taxon>
    </lineage>
</organism>
<name>A0A6M2DNY4_XENCH</name>
<dbReference type="Pfam" id="PF09736">
    <property type="entry name" value="Bud13"/>
    <property type="match status" value="1"/>
</dbReference>
<evidence type="ECO:0000313" key="4">
    <source>
        <dbReference type="EMBL" id="NOV47574.1"/>
    </source>
</evidence>
<feature type="compositionally biased region" description="Polar residues" evidence="3">
    <location>
        <begin position="156"/>
        <end position="168"/>
    </location>
</feature>
<feature type="compositionally biased region" description="Basic and acidic residues" evidence="3">
    <location>
        <begin position="329"/>
        <end position="351"/>
    </location>
</feature>
<dbReference type="InterPro" id="IPR018609">
    <property type="entry name" value="Bud13"/>
</dbReference>
<dbReference type="AlphaFoldDB" id="A0A6M2DNY4"/>
<dbReference type="InterPro" id="IPR051112">
    <property type="entry name" value="CWC26_splicing_factor"/>
</dbReference>
<dbReference type="GO" id="GO:0003723">
    <property type="term" value="F:RNA binding"/>
    <property type="evidence" value="ECO:0007669"/>
    <property type="project" value="TreeGrafter"/>
</dbReference>
<feature type="compositionally biased region" description="Basic and acidic residues" evidence="3">
    <location>
        <begin position="97"/>
        <end position="155"/>
    </location>
</feature>
<proteinExistence type="inferred from homology"/>
<sequence length="580" mass="68141">MSQPLSQKDYLKKYLSKNDGTKSKKKKKRPKTKGEGLKIVDDDEFKSVNVECSSELELDLLLGNEDAPQVAEFIDESKMVRTTANWITVSDGITKSSVDDRWGKRSYPEKDHDLSPPRKNEKYGKIRKDSSPLRDKNILKDKKSSISEKQKKYNTSDDLSPSRHSSNKNSEKDFYFSKSKLKNKKIDIEIKDRNSDKRKDYPIDKDLSPIRKSKSDADDDLSPPRKSSSKIFDNKSIKKERYDSDQDLSPPRKPKSNTEKSNDQYKYYKSTSSKSSKDADRRYSKKSNYEFKKSHSDRKRRDSSNSDQSPPRRNKHGRSPSPRRTNISNRDESPPRRNKYEERSTSEYSKSERHRRNASDSDQSPPRNSKFELTAKMTKTLDGKIAGLQDAKSLRIETDKIRKKEKDALLNMNDEISGRYAKTVSRKSRKKEESEDEETKNARLERERIYKEKYSRWGKGLKQVEEMENKKQQDLHEMNKPLARYANDEDLDKHLREQLHADDPMLEYIQRKKIEKNVKEGMKVRPEYQGSYPTNRFDIKPGYRWDGVDRSNGYEKLWFEKINARKANEEEAYKWSTEDM</sequence>
<feature type="region of interest" description="Disordered" evidence="3">
    <location>
        <begin position="96"/>
        <end position="390"/>
    </location>
</feature>
<feature type="region of interest" description="Disordered" evidence="3">
    <location>
        <begin position="415"/>
        <end position="442"/>
    </location>
</feature>
<accession>A0A6M2DNY4</accession>
<evidence type="ECO:0000256" key="1">
    <source>
        <dbReference type="ARBA" id="ARBA00011069"/>
    </source>
</evidence>
<protein>
    <recommendedName>
        <fullName evidence="2">BUD13 homolog</fullName>
    </recommendedName>
</protein>
<feature type="compositionally biased region" description="Basic and acidic residues" evidence="3">
    <location>
        <begin position="184"/>
        <end position="216"/>
    </location>
</feature>
<dbReference type="GO" id="GO:0000398">
    <property type="term" value="P:mRNA splicing, via spliceosome"/>
    <property type="evidence" value="ECO:0007669"/>
    <property type="project" value="TreeGrafter"/>
</dbReference>
<feature type="compositionally biased region" description="Basic and acidic residues" evidence="3">
    <location>
        <begin position="275"/>
        <end position="304"/>
    </location>
</feature>
<comment type="similarity">
    <text evidence="1">Belongs to the CWC26 family.</text>
</comment>
<dbReference type="GO" id="GO:0070274">
    <property type="term" value="C:RES complex"/>
    <property type="evidence" value="ECO:0007669"/>
    <property type="project" value="TreeGrafter"/>
</dbReference>
<evidence type="ECO:0000256" key="3">
    <source>
        <dbReference type="SAM" id="MobiDB-lite"/>
    </source>
</evidence>
<dbReference type="PANTHER" id="PTHR31809">
    <property type="entry name" value="BUD13 HOMOLOG"/>
    <property type="match status" value="1"/>
</dbReference>
<dbReference type="EMBL" id="GIIL01003848">
    <property type="protein sequence ID" value="NOV47574.1"/>
    <property type="molecule type" value="Transcribed_RNA"/>
</dbReference>
<dbReference type="PANTHER" id="PTHR31809:SF0">
    <property type="entry name" value="BUD13 HOMOLOG"/>
    <property type="match status" value="1"/>
</dbReference>
<feature type="compositionally biased region" description="Basic and acidic residues" evidence="3">
    <location>
        <begin position="232"/>
        <end position="244"/>
    </location>
</feature>
<reference evidence="4" key="1">
    <citation type="submission" date="2020-03" db="EMBL/GenBank/DDBJ databases">
        <title>Transcriptomic Profiling of the Digestive Tract of the Rat Flea, Xenopsylla cheopis, Following Blood Feeding and Infection with Yersinia pestis.</title>
        <authorList>
            <person name="Bland D.M."/>
            <person name="Martens C.A."/>
            <person name="Virtaneva K."/>
            <person name="Kanakabandi K."/>
            <person name="Long D."/>
            <person name="Rosenke R."/>
            <person name="Saturday G.A."/>
            <person name="Hoyt F.H."/>
            <person name="Bruno D.P."/>
            <person name="Ribeiro J.M.C."/>
            <person name="Hinnebusch J."/>
        </authorList>
    </citation>
    <scope>NUCLEOTIDE SEQUENCE</scope>
</reference>
<dbReference type="GO" id="GO:0005684">
    <property type="term" value="C:U2-type spliceosomal complex"/>
    <property type="evidence" value="ECO:0007669"/>
    <property type="project" value="TreeGrafter"/>
</dbReference>
<feature type="compositionally biased region" description="Low complexity" evidence="3">
    <location>
        <begin position="265"/>
        <end position="274"/>
    </location>
</feature>
<evidence type="ECO:0000256" key="2">
    <source>
        <dbReference type="ARBA" id="ARBA00014454"/>
    </source>
</evidence>